<dbReference type="STRING" id="1798497.A3D71_02325"/>
<organism evidence="1 2">
    <name type="scientific">Candidatus Kaiserbacteria bacterium RIFCSPHIGHO2_02_FULL_55_20</name>
    <dbReference type="NCBI Taxonomy" id="1798497"/>
    <lineage>
        <taxon>Bacteria</taxon>
        <taxon>Candidatus Kaiseribacteriota</taxon>
    </lineage>
</organism>
<dbReference type="InterPro" id="IPR006311">
    <property type="entry name" value="TAT_signal"/>
</dbReference>
<dbReference type="AlphaFoldDB" id="A0A1F6DY80"/>
<protein>
    <recommendedName>
        <fullName evidence="3">AB hydrolase-1 domain-containing protein</fullName>
    </recommendedName>
</protein>
<dbReference type="PROSITE" id="PS51318">
    <property type="entry name" value="TAT"/>
    <property type="match status" value="1"/>
</dbReference>
<dbReference type="SUPFAM" id="SSF53474">
    <property type="entry name" value="alpha/beta-Hydrolases"/>
    <property type="match status" value="1"/>
</dbReference>
<accession>A0A1F6DY80</accession>
<name>A0A1F6DY80_9BACT</name>
<sequence length="417" mass="45817">MRMKACIEGPENPRRREFLKQAGVVTAVIALGLSAEEPLPPAGKQVKIEKSRQKESMNENAFEHKRDDFERQFSKRAKIDVGDGIARAVDIVPEHPKEGAAPIWFNPPFGFSVTGFKPVIKVLSQTGRQVLSTDHPQRSNSEALELSNEQQSLLKDLPAMPPIQVHKALDDIKVMEHMRASGATIIGHSAGSASGAIAALFRPDLFPEIVMFAPAGMVANDTAGRLVKGMKDDFLKAKPTLDKIPVSDEVRAYAETVGGYIPPYEAIPKSEAVQKDGVQVWWEQLKYAFPNLKSAKDEVFGLAAMQMGPLLLKLRERRVGVVIMSGVDDTVYPHTDIMNTIASLDTSIETRGPELDPVKREQRIQNFVKTIANGVVFVRGGHGQLGENPELYATYAEHMASNLEAIKKRKTTTDTSG</sequence>
<dbReference type="EMBL" id="MFLK01000010">
    <property type="protein sequence ID" value="OGG66358.1"/>
    <property type="molecule type" value="Genomic_DNA"/>
</dbReference>
<evidence type="ECO:0000313" key="2">
    <source>
        <dbReference type="Proteomes" id="UP000177652"/>
    </source>
</evidence>
<dbReference type="Proteomes" id="UP000177652">
    <property type="component" value="Unassembled WGS sequence"/>
</dbReference>
<dbReference type="Gene3D" id="3.40.50.1820">
    <property type="entry name" value="alpha/beta hydrolase"/>
    <property type="match status" value="1"/>
</dbReference>
<evidence type="ECO:0000313" key="1">
    <source>
        <dbReference type="EMBL" id="OGG66358.1"/>
    </source>
</evidence>
<proteinExistence type="predicted"/>
<comment type="caution">
    <text evidence="1">The sequence shown here is derived from an EMBL/GenBank/DDBJ whole genome shotgun (WGS) entry which is preliminary data.</text>
</comment>
<dbReference type="InterPro" id="IPR029058">
    <property type="entry name" value="AB_hydrolase_fold"/>
</dbReference>
<evidence type="ECO:0008006" key="3">
    <source>
        <dbReference type="Google" id="ProtNLM"/>
    </source>
</evidence>
<reference evidence="1 2" key="1">
    <citation type="journal article" date="2016" name="Nat. Commun.">
        <title>Thousands of microbial genomes shed light on interconnected biogeochemical processes in an aquifer system.</title>
        <authorList>
            <person name="Anantharaman K."/>
            <person name="Brown C.T."/>
            <person name="Hug L.A."/>
            <person name="Sharon I."/>
            <person name="Castelle C.J."/>
            <person name="Probst A.J."/>
            <person name="Thomas B.C."/>
            <person name="Singh A."/>
            <person name="Wilkins M.J."/>
            <person name="Karaoz U."/>
            <person name="Brodie E.L."/>
            <person name="Williams K.H."/>
            <person name="Hubbard S.S."/>
            <person name="Banfield J.F."/>
        </authorList>
    </citation>
    <scope>NUCLEOTIDE SEQUENCE [LARGE SCALE GENOMIC DNA]</scope>
</reference>
<gene>
    <name evidence="1" type="ORF">A3D71_02325</name>
</gene>